<dbReference type="PANTHER" id="PTHR38686">
    <property type="entry name" value="APOLIPOPROTEIN N-ACYLTRANSFERASE"/>
    <property type="match status" value="1"/>
</dbReference>
<feature type="transmembrane region" description="Helical" evidence="9">
    <location>
        <begin position="15"/>
        <end position="48"/>
    </location>
</feature>
<comment type="pathway">
    <text evidence="9">Protein modification; lipoprotein biosynthesis (N-acyl transfer).</text>
</comment>
<keyword evidence="3 9" id="KW-1003">Cell membrane</keyword>
<feature type="domain" description="CN hydrolase" evidence="10">
    <location>
        <begin position="229"/>
        <end position="474"/>
    </location>
</feature>
<dbReference type="PANTHER" id="PTHR38686:SF1">
    <property type="entry name" value="APOLIPOPROTEIN N-ACYLTRANSFERASE"/>
    <property type="match status" value="1"/>
</dbReference>
<dbReference type="GO" id="GO:0016410">
    <property type="term" value="F:N-acyltransferase activity"/>
    <property type="evidence" value="ECO:0007669"/>
    <property type="project" value="UniProtKB-UniRule"/>
</dbReference>
<feature type="transmembrane region" description="Helical" evidence="9">
    <location>
        <begin position="128"/>
        <end position="148"/>
    </location>
</feature>
<comment type="caution">
    <text evidence="11">The sequence shown here is derived from an EMBL/GenBank/DDBJ whole genome shotgun (WGS) entry which is preliminary data.</text>
</comment>
<dbReference type="AlphaFoldDB" id="A0A254TL09"/>
<dbReference type="Pfam" id="PF20154">
    <property type="entry name" value="LNT_N"/>
    <property type="match status" value="1"/>
</dbReference>
<keyword evidence="7 9" id="KW-0472">Membrane</keyword>
<evidence type="ECO:0000256" key="1">
    <source>
        <dbReference type="ARBA" id="ARBA00004651"/>
    </source>
</evidence>
<dbReference type="UniPathway" id="UPA00666"/>
<comment type="catalytic activity">
    <reaction evidence="9">
        <text>N-terminal S-1,2-diacyl-sn-glyceryl-L-cysteinyl-[lipoprotein] + a glycerophospholipid = N-acyl-S-1,2-diacyl-sn-glyceryl-L-cysteinyl-[lipoprotein] + a 2-acyl-sn-glycero-3-phospholipid + H(+)</text>
        <dbReference type="Rhea" id="RHEA:48228"/>
        <dbReference type="Rhea" id="RHEA-COMP:14681"/>
        <dbReference type="Rhea" id="RHEA-COMP:14684"/>
        <dbReference type="ChEBI" id="CHEBI:15378"/>
        <dbReference type="ChEBI" id="CHEBI:136912"/>
        <dbReference type="ChEBI" id="CHEBI:140656"/>
        <dbReference type="ChEBI" id="CHEBI:140657"/>
        <dbReference type="ChEBI" id="CHEBI:140660"/>
        <dbReference type="EC" id="2.3.1.269"/>
    </reaction>
</comment>
<dbReference type="EMBL" id="LSTO01000001">
    <property type="protein sequence ID" value="OWW22002.1"/>
    <property type="molecule type" value="Genomic_DNA"/>
</dbReference>
<evidence type="ECO:0000256" key="4">
    <source>
        <dbReference type="ARBA" id="ARBA00022679"/>
    </source>
</evidence>
<dbReference type="InterPro" id="IPR045378">
    <property type="entry name" value="LNT_N"/>
</dbReference>
<evidence type="ECO:0000313" key="11">
    <source>
        <dbReference type="EMBL" id="OWW22002.1"/>
    </source>
</evidence>
<dbReference type="Proteomes" id="UP000197535">
    <property type="component" value="Unassembled WGS sequence"/>
</dbReference>
<dbReference type="SUPFAM" id="SSF56317">
    <property type="entry name" value="Carbon-nitrogen hydrolase"/>
    <property type="match status" value="1"/>
</dbReference>
<comment type="function">
    <text evidence="9">Catalyzes the phospholipid dependent N-acylation of the N-terminal cysteine of apolipoprotein, the last step in lipoprotein maturation.</text>
</comment>
<organism evidence="11 12">
    <name type="scientific">Noviherbaspirillum denitrificans</name>
    <dbReference type="NCBI Taxonomy" id="1968433"/>
    <lineage>
        <taxon>Bacteria</taxon>
        <taxon>Pseudomonadati</taxon>
        <taxon>Pseudomonadota</taxon>
        <taxon>Betaproteobacteria</taxon>
        <taxon>Burkholderiales</taxon>
        <taxon>Oxalobacteraceae</taxon>
        <taxon>Noviherbaspirillum</taxon>
    </lineage>
</organism>
<comment type="subcellular location">
    <subcellularLocation>
        <location evidence="1 9">Cell membrane</location>
        <topology evidence="1 9">Multi-pass membrane protein</topology>
    </subcellularLocation>
</comment>
<evidence type="ECO:0000256" key="8">
    <source>
        <dbReference type="ARBA" id="ARBA00023315"/>
    </source>
</evidence>
<feature type="transmembrane region" description="Helical" evidence="9">
    <location>
        <begin position="90"/>
        <end position="116"/>
    </location>
</feature>
<evidence type="ECO:0000256" key="3">
    <source>
        <dbReference type="ARBA" id="ARBA00022475"/>
    </source>
</evidence>
<evidence type="ECO:0000259" key="10">
    <source>
        <dbReference type="PROSITE" id="PS50263"/>
    </source>
</evidence>
<dbReference type="CDD" id="cd07571">
    <property type="entry name" value="ALP_N-acyl_transferase"/>
    <property type="match status" value="1"/>
</dbReference>
<feature type="transmembrane region" description="Helical" evidence="9">
    <location>
        <begin position="60"/>
        <end position="78"/>
    </location>
</feature>
<keyword evidence="5 9" id="KW-0812">Transmembrane</keyword>
<comment type="similarity">
    <text evidence="2 9">Belongs to the CN hydrolase family. Apolipoprotein N-acyltransferase subfamily.</text>
</comment>
<dbReference type="HAMAP" id="MF_01148">
    <property type="entry name" value="Lnt"/>
    <property type="match status" value="1"/>
</dbReference>
<accession>A0A254TL09</accession>
<gene>
    <name evidence="9" type="primary">lnt</name>
    <name evidence="11" type="ORF">AYR66_23435</name>
</gene>
<evidence type="ECO:0000313" key="12">
    <source>
        <dbReference type="Proteomes" id="UP000197535"/>
    </source>
</evidence>
<dbReference type="RefSeq" id="WP_234814946.1">
    <property type="nucleotide sequence ID" value="NZ_LSTO01000001.1"/>
</dbReference>
<keyword evidence="6 9" id="KW-1133">Transmembrane helix</keyword>
<keyword evidence="8 9" id="KW-0012">Acyltransferase</keyword>
<dbReference type="InterPro" id="IPR036526">
    <property type="entry name" value="C-N_Hydrolase_sf"/>
</dbReference>
<evidence type="ECO:0000256" key="7">
    <source>
        <dbReference type="ARBA" id="ARBA00023136"/>
    </source>
</evidence>
<protein>
    <recommendedName>
        <fullName evidence="9">Apolipoprotein N-acyltransferase</fullName>
        <shortName evidence="9">ALP N-acyltransferase</shortName>
        <ecNumber evidence="9">2.3.1.269</ecNumber>
    </recommendedName>
</protein>
<evidence type="ECO:0000256" key="2">
    <source>
        <dbReference type="ARBA" id="ARBA00010065"/>
    </source>
</evidence>
<reference evidence="11 12" key="1">
    <citation type="submission" date="2016-02" db="EMBL/GenBank/DDBJ databases">
        <authorList>
            <person name="Wen L."/>
            <person name="He K."/>
            <person name="Yang H."/>
        </authorList>
    </citation>
    <scope>NUCLEOTIDE SEQUENCE [LARGE SCALE GENOMIC DNA]</scope>
    <source>
        <strain evidence="11 12">TSA40</strain>
    </source>
</reference>
<dbReference type="PROSITE" id="PS50263">
    <property type="entry name" value="CN_HYDROLASE"/>
    <property type="match status" value="1"/>
</dbReference>
<dbReference type="Pfam" id="PF00795">
    <property type="entry name" value="CN_hydrolase"/>
    <property type="match status" value="1"/>
</dbReference>
<dbReference type="GO" id="GO:0042158">
    <property type="term" value="P:lipoprotein biosynthetic process"/>
    <property type="evidence" value="ECO:0007669"/>
    <property type="project" value="UniProtKB-UniRule"/>
</dbReference>
<dbReference type="InterPro" id="IPR003010">
    <property type="entry name" value="C-N_Hydrolase"/>
</dbReference>
<dbReference type="InterPro" id="IPR004563">
    <property type="entry name" value="Apolipo_AcylTrfase"/>
</dbReference>
<dbReference type="NCBIfam" id="TIGR00546">
    <property type="entry name" value="lnt"/>
    <property type="match status" value="1"/>
</dbReference>
<evidence type="ECO:0000256" key="6">
    <source>
        <dbReference type="ARBA" id="ARBA00022989"/>
    </source>
</evidence>
<evidence type="ECO:0000256" key="9">
    <source>
        <dbReference type="HAMAP-Rule" id="MF_01148"/>
    </source>
</evidence>
<sequence>MTLRLPTTSQSPLTVLLALAAGASTVFAFAPFGLWPVQIATLALMFWLLNREAGFRHGALLGWAYGSGWLIAGVHWLYISMHRYGGLPSWMAILAVILLGTSLSVFMALGTGTAAWLKKRWSLGPTAFLLLVMPSVWALIEWTRGWIFTGFPWVSSGYAHTGSPLAGYAPLIGVYGIALVSALIAGCFALLPGKKLPLAGVTALLAAGLGLRGIEWTQPNGSPVSVRLLQGNVPQEMKFQPGQIEATLSLYHDMIVEKPADLIATPETAIPLLSTQLPPDFLSLLTDFSAKSKSHLILGIPVSDGPRQYSNSVLGMTPGAGNLYRYDKHHLVPFGEFIPPGFRWFVEMMHIPLGDFNSAGLLQAPFRVREQWVLPNICYEDLFGEEIASQLRASRDGKLPQATILLNVSNIAWFGDSIALPQHLQISQMRSIETGRPMLRSTNTGMTAVIGPKGDVTGQLHPFERGTLAANVQGYGGLTPYSQYGNIPVVAMAILLLAAARFLAFPKGKNQPNPLETR</sequence>
<dbReference type="GO" id="GO:0005886">
    <property type="term" value="C:plasma membrane"/>
    <property type="evidence" value="ECO:0007669"/>
    <property type="project" value="UniProtKB-SubCell"/>
</dbReference>
<proteinExistence type="inferred from homology"/>
<feature type="transmembrane region" description="Helical" evidence="9">
    <location>
        <begin position="484"/>
        <end position="504"/>
    </location>
</feature>
<dbReference type="EC" id="2.3.1.269" evidence="9"/>
<keyword evidence="11" id="KW-0449">Lipoprotein</keyword>
<name>A0A254TL09_9BURK</name>
<keyword evidence="12" id="KW-1185">Reference proteome</keyword>
<keyword evidence="4 9" id="KW-0808">Transferase</keyword>
<dbReference type="Gene3D" id="3.60.110.10">
    <property type="entry name" value="Carbon-nitrogen hydrolase"/>
    <property type="match status" value="1"/>
</dbReference>
<feature type="transmembrane region" description="Helical" evidence="9">
    <location>
        <begin position="168"/>
        <end position="191"/>
    </location>
</feature>
<evidence type="ECO:0000256" key="5">
    <source>
        <dbReference type="ARBA" id="ARBA00022692"/>
    </source>
</evidence>